<dbReference type="GO" id="GO:0005813">
    <property type="term" value="C:centrosome"/>
    <property type="evidence" value="ECO:0007669"/>
    <property type="project" value="TreeGrafter"/>
</dbReference>
<dbReference type="InterPro" id="IPR052818">
    <property type="entry name" value="NEDD1_Spindle_Assembly"/>
</dbReference>
<protein>
    <submittedName>
        <fullName evidence="2">Uncharacterized protein</fullName>
    </submittedName>
</protein>
<dbReference type="AlphaFoldDB" id="A0AAW1UK62"/>
<dbReference type="GO" id="GO:0036064">
    <property type="term" value="C:ciliary basal body"/>
    <property type="evidence" value="ECO:0007669"/>
    <property type="project" value="TreeGrafter"/>
</dbReference>
<dbReference type="GO" id="GO:0000278">
    <property type="term" value="P:mitotic cell cycle"/>
    <property type="evidence" value="ECO:0007669"/>
    <property type="project" value="TreeGrafter"/>
</dbReference>
<dbReference type="SUPFAM" id="SSF50978">
    <property type="entry name" value="WD40 repeat-like"/>
    <property type="match status" value="1"/>
</dbReference>
<comment type="caution">
    <text evidence="2">The sequence shown here is derived from an EMBL/GenBank/DDBJ whole genome shotgun (WGS) entry which is preliminary data.</text>
</comment>
<evidence type="ECO:0000256" key="1">
    <source>
        <dbReference type="SAM" id="MobiDB-lite"/>
    </source>
</evidence>
<dbReference type="InterPro" id="IPR036322">
    <property type="entry name" value="WD40_repeat_dom_sf"/>
</dbReference>
<dbReference type="Gene3D" id="2.130.10.10">
    <property type="entry name" value="YVTN repeat-like/Quinoprotein amine dehydrogenase"/>
    <property type="match status" value="2"/>
</dbReference>
<evidence type="ECO:0000313" key="2">
    <source>
        <dbReference type="EMBL" id="KAK9880460.1"/>
    </source>
</evidence>
<accession>A0AAW1UK62</accession>
<evidence type="ECO:0000313" key="3">
    <source>
        <dbReference type="Proteomes" id="UP001431783"/>
    </source>
</evidence>
<dbReference type="EMBL" id="JARQZJ010000065">
    <property type="protein sequence ID" value="KAK9880460.1"/>
    <property type="molecule type" value="Genomic_DNA"/>
</dbReference>
<feature type="region of interest" description="Disordered" evidence="1">
    <location>
        <begin position="441"/>
        <end position="468"/>
    </location>
</feature>
<dbReference type="GO" id="GO:0007020">
    <property type="term" value="P:microtubule nucleation"/>
    <property type="evidence" value="ECO:0007669"/>
    <property type="project" value="TreeGrafter"/>
</dbReference>
<organism evidence="2 3">
    <name type="scientific">Henosepilachna vigintioctopunctata</name>
    <dbReference type="NCBI Taxonomy" id="420089"/>
    <lineage>
        <taxon>Eukaryota</taxon>
        <taxon>Metazoa</taxon>
        <taxon>Ecdysozoa</taxon>
        <taxon>Arthropoda</taxon>
        <taxon>Hexapoda</taxon>
        <taxon>Insecta</taxon>
        <taxon>Pterygota</taxon>
        <taxon>Neoptera</taxon>
        <taxon>Endopterygota</taxon>
        <taxon>Coleoptera</taxon>
        <taxon>Polyphaga</taxon>
        <taxon>Cucujiformia</taxon>
        <taxon>Coccinelloidea</taxon>
        <taxon>Coccinellidae</taxon>
        <taxon>Epilachninae</taxon>
        <taxon>Epilachnini</taxon>
        <taxon>Henosepilachna</taxon>
    </lineage>
</organism>
<dbReference type="GO" id="GO:0005814">
    <property type="term" value="C:centriole"/>
    <property type="evidence" value="ECO:0007669"/>
    <property type="project" value="TreeGrafter"/>
</dbReference>
<dbReference type="SMART" id="SM00320">
    <property type="entry name" value="WD40"/>
    <property type="match status" value="5"/>
</dbReference>
<gene>
    <name evidence="2" type="ORF">WA026_011706</name>
</gene>
<dbReference type="GO" id="GO:0000922">
    <property type="term" value="C:spindle pole"/>
    <property type="evidence" value="ECO:0007669"/>
    <property type="project" value="TreeGrafter"/>
</dbReference>
<sequence length="468" mass="51836">MEKIILATCSKDLKLYNWPGITPAGIFETLEDCVSIRAISWCNDGKSLVAIKSKDQPLIVSLPFQGEKKLEPSYLKNLTARACAFANTSDTSVAFGDGDGSVCIYDLRKKRKITEYRSTMSSVNYVDFSRDDTCLAVGCANGQILLYAAGPKPCAAFAVPDSRTLSAMRFDAARPDLLAAGSKEGVVGVWNATRGASIIAGKDHEGSITDLEFFGENITTIGTDGKLIIYDIRSSDYTSCYNLNASLSSIAYAPGSSEIVIGTSDGQLRCYDRRYMTTPINTVIAYDGVVKMMRFRPSLVAATRVTDNSKCQRETVVKPPPASAGDFNPDFSPSSSTIMSIAGDMKDLENVYLHEMLPPSASQIGLQKNEVTYEEFDRLASEMDDYLKQHKRKIEDRMLAEFYQLRIEMSKQFIELQDKINKSWDGFMQYLKLSNEEARSERSSEAQTFKHAASEIKSSKTRKSKKMS</sequence>
<keyword evidence="3" id="KW-1185">Reference proteome</keyword>
<name>A0AAW1UK62_9CUCU</name>
<dbReference type="Pfam" id="PF00400">
    <property type="entry name" value="WD40"/>
    <property type="match status" value="1"/>
</dbReference>
<dbReference type="GO" id="GO:0005737">
    <property type="term" value="C:cytoplasm"/>
    <property type="evidence" value="ECO:0007669"/>
    <property type="project" value="TreeGrafter"/>
</dbReference>
<dbReference type="PANTHER" id="PTHR44414">
    <property type="entry name" value="PROTEIN NEDD1"/>
    <property type="match status" value="1"/>
</dbReference>
<feature type="compositionally biased region" description="Basic residues" evidence="1">
    <location>
        <begin position="459"/>
        <end position="468"/>
    </location>
</feature>
<dbReference type="InterPro" id="IPR015943">
    <property type="entry name" value="WD40/YVTN_repeat-like_dom_sf"/>
</dbReference>
<proteinExistence type="predicted"/>
<reference evidence="2 3" key="1">
    <citation type="submission" date="2023-03" db="EMBL/GenBank/DDBJ databases">
        <title>Genome insight into feeding habits of ladybird beetles.</title>
        <authorList>
            <person name="Li H.-S."/>
            <person name="Huang Y.-H."/>
            <person name="Pang H."/>
        </authorList>
    </citation>
    <scope>NUCLEOTIDE SEQUENCE [LARGE SCALE GENOMIC DNA]</scope>
    <source>
        <strain evidence="2">SYSU_2023b</strain>
        <tissue evidence="2">Whole body</tissue>
    </source>
</reference>
<dbReference type="Proteomes" id="UP001431783">
    <property type="component" value="Unassembled WGS sequence"/>
</dbReference>
<dbReference type="InterPro" id="IPR001680">
    <property type="entry name" value="WD40_rpt"/>
</dbReference>
<dbReference type="PANTHER" id="PTHR44414:SF1">
    <property type="entry name" value="PROTEIN NEDD1"/>
    <property type="match status" value="1"/>
</dbReference>
<dbReference type="GO" id="GO:0043015">
    <property type="term" value="F:gamma-tubulin binding"/>
    <property type="evidence" value="ECO:0007669"/>
    <property type="project" value="TreeGrafter"/>
</dbReference>